<reference evidence="3 4" key="1">
    <citation type="journal article" date="2024" name="Ann. Entomol. Soc. Am.">
        <title>Genomic analyses of the southern and eastern yellowjacket wasps (Hymenoptera: Vespidae) reveal evolutionary signatures of social life.</title>
        <authorList>
            <person name="Catto M.A."/>
            <person name="Caine P.B."/>
            <person name="Orr S.E."/>
            <person name="Hunt B.G."/>
            <person name="Goodisman M.A.D."/>
        </authorList>
    </citation>
    <scope>NUCLEOTIDE SEQUENCE [LARGE SCALE GENOMIC DNA]</scope>
    <source>
        <strain evidence="3">232</strain>
        <tissue evidence="3">Head and thorax</tissue>
    </source>
</reference>
<evidence type="ECO:0000313" key="4">
    <source>
        <dbReference type="Proteomes" id="UP001607303"/>
    </source>
</evidence>
<evidence type="ECO:0008006" key="5">
    <source>
        <dbReference type="Google" id="ProtNLM"/>
    </source>
</evidence>
<dbReference type="EMBL" id="JAYRBN010000097">
    <property type="protein sequence ID" value="KAL2729317.1"/>
    <property type="molecule type" value="Genomic_DNA"/>
</dbReference>
<protein>
    <recommendedName>
        <fullName evidence="5">Secreted protein</fullName>
    </recommendedName>
</protein>
<gene>
    <name evidence="3" type="ORF">V1477_016497</name>
</gene>
<comment type="caution">
    <text evidence="3">The sequence shown here is derived from an EMBL/GenBank/DDBJ whole genome shotgun (WGS) entry which is preliminary data.</text>
</comment>
<name>A0ABD2B9D7_VESMC</name>
<organism evidence="3 4">
    <name type="scientific">Vespula maculifrons</name>
    <name type="common">Eastern yellow jacket</name>
    <name type="synonym">Wasp</name>
    <dbReference type="NCBI Taxonomy" id="7453"/>
    <lineage>
        <taxon>Eukaryota</taxon>
        <taxon>Metazoa</taxon>
        <taxon>Ecdysozoa</taxon>
        <taxon>Arthropoda</taxon>
        <taxon>Hexapoda</taxon>
        <taxon>Insecta</taxon>
        <taxon>Pterygota</taxon>
        <taxon>Neoptera</taxon>
        <taxon>Endopterygota</taxon>
        <taxon>Hymenoptera</taxon>
        <taxon>Apocrita</taxon>
        <taxon>Aculeata</taxon>
        <taxon>Vespoidea</taxon>
        <taxon>Vespidae</taxon>
        <taxon>Vespinae</taxon>
        <taxon>Vespula</taxon>
    </lineage>
</organism>
<feature type="signal peptide" evidence="2">
    <location>
        <begin position="1"/>
        <end position="20"/>
    </location>
</feature>
<evidence type="ECO:0000313" key="3">
    <source>
        <dbReference type="EMBL" id="KAL2729317.1"/>
    </source>
</evidence>
<proteinExistence type="predicted"/>
<evidence type="ECO:0000256" key="2">
    <source>
        <dbReference type="SAM" id="SignalP"/>
    </source>
</evidence>
<keyword evidence="2" id="KW-0732">Signal</keyword>
<feature type="chain" id="PRO_5044798992" description="Secreted protein" evidence="2">
    <location>
        <begin position="21"/>
        <end position="83"/>
    </location>
</feature>
<dbReference type="Proteomes" id="UP001607303">
    <property type="component" value="Unassembled WGS sequence"/>
</dbReference>
<sequence>MNLTFLFVCVFSISSYGKFALLMAQNDNLKLFINKNSKNYTINNLSITPRLETSTDPMNIDNPNSKHDATKKRKFNSRSERTT</sequence>
<keyword evidence="4" id="KW-1185">Reference proteome</keyword>
<dbReference type="AlphaFoldDB" id="A0ABD2B9D7"/>
<feature type="compositionally biased region" description="Polar residues" evidence="1">
    <location>
        <begin position="51"/>
        <end position="63"/>
    </location>
</feature>
<feature type="region of interest" description="Disordered" evidence="1">
    <location>
        <begin position="51"/>
        <end position="83"/>
    </location>
</feature>
<evidence type="ECO:0000256" key="1">
    <source>
        <dbReference type="SAM" id="MobiDB-lite"/>
    </source>
</evidence>
<accession>A0ABD2B9D7</accession>